<dbReference type="InterPro" id="IPR025533">
    <property type="entry name" value="DUF4419"/>
</dbReference>
<dbReference type="PANTHER" id="PTHR31252:SF11">
    <property type="entry name" value="DUF4419 DOMAIN-CONTAINING PROTEIN"/>
    <property type="match status" value="1"/>
</dbReference>
<dbReference type="Proteomes" id="UP000249619">
    <property type="component" value="Unassembled WGS sequence"/>
</dbReference>
<dbReference type="OrthoDB" id="9978173at2759"/>
<evidence type="ECO:0000313" key="2">
    <source>
        <dbReference type="Proteomes" id="UP000249619"/>
    </source>
</evidence>
<dbReference type="AlphaFoldDB" id="A0A364NF64"/>
<gene>
    <name evidence="1" type="ORF">DDE83_000751</name>
</gene>
<proteinExistence type="predicted"/>
<protein>
    <submittedName>
        <fullName evidence="1">Duf4419 domain-containing protein</fullName>
    </submittedName>
</protein>
<dbReference type="Pfam" id="PF14388">
    <property type="entry name" value="DUF4419"/>
    <property type="match status" value="1"/>
</dbReference>
<organism evidence="1 2">
    <name type="scientific">Stemphylium lycopersici</name>
    <name type="common">Tomato gray leaf spot disease fungus</name>
    <name type="synonym">Thyrospora lycopersici</name>
    <dbReference type="NCBI Taxonomy" id="183478"/>
    <lineage>
        <taxon>Eukaryota</taxon>
        <taxon>Fungi</taxon>
        <taxon>Dikarya</taxon>
        <taxon>Ascomycota</taxon>
        <taxon>Pezizomycotina</taxon>
        <taxon>Dothideomycetes</taxon>
        <taxon>Pleosporomycetidae</taxon>
        <taxon>Pleosporales</taxon>
        <taxon>Pleosporineae</taxon>
        <taxon>Pleosporaceae</taxon>
        <taxon>Stemphylium</taxon>
    </lineage>
</organism>
<accession>A0A364NF64</accession>
<dbReference type="EMBL" id="QGDH01000007">
    <property type="protein sequence ID" value="RAR15954.1"/>
    <property type="molecule type" value="Genomic_DNA"/>
</dbReference>
<reference evidence="2" key="1">
    <citation type="submission" date="2018-05" db="EMBL/GenBank/DDBJ databases">
        <title>Draft genome sequence of Stemphylium lycopersici strain CIDEFI 213.</title>
        <authorList>
            <person name="Medina R."/>
            <person name="Franco M.E.E."/>
            <person name="Lucentini C.G."/>
            <person name="Saparrat M.C.N."/>
            <person name="Balatti P.A."/>
        </authorList>
    </citation>
    <scope>NUCLEOTIDE SEQUENCE [LARGE SCALE GENOMIC DNA]</scope>
    <source>
        <strain evidence="2">CIDEFI 213</strain>
    </source>
</reference>
<keyword evidence="2" id="KW-1185">Reference proteome</keyword>
<evidence type="ECO:0000313" key="1">
    <source>
        <dbReference type="EMBL" id="RAR15954.1"/>
    </source>
</evidence>
<dbReference type="PANTHER" id="PTHR31252">
    <property type="entry name" value="DUF4419 DOMAIN-CONTAINING PROTEIN"/>
    <property type="match status" value="1"/>
</dbReference>
<comment type="caution">
    <text evidence="1">The sequence shown here is derived from an EMBL/GenBank/DDBJ whole genome shotgun (WGS) entry which is preliminary data.</text>
</comment>
<name>A0A364NF64_STELY</name>
<sequence>MPVTFKVADHASSPYSHQKATSSETLLQSTSPRDASAAKQIIQSSISPSTFSTTHLVSSHNGFVRAAFSAYSGHHHLAIRPEDIWFAILSQLNFYINANAEALRSHFVAHQGQKELKVREVGSIHSVDFGALARRMTGLIQDNVKDPDLRDWLMPSFSTTTVDDRTTAAVLMMGTMQAYFSYKCCLQCGIPSVTLLGEREDYEDILHRLDKLAELGAETTTFGELLRPVLRNFVASFDEAKEADTRDFWSRIAHRSGGGSGPSYLGGWLTAFCFWDANGKCMYDLRRGRNSWMGDERAELFLDGVGYHRVDTSDIPPGFASVPVLVDDNGTEYHTKMIAGSLGIKVSSSNASEGGDDAEGEGKLDSLQSLSGWMMYELKEKVAWTTKRGE</sequence>